<evidence type="ECO:0000256" key="6">
    <source>
        <dbReference type="ARBA" id="ARBA00023136"/>
    </source>
</evidence>
<organism evidence="9 10">
    <name type="scientific">Microdochium bolleyi</name>
    <dbReference type="NCBI Taxonomy" id="196109"/>
    <lineage>
        <taxon>Eukaryota</taxon>
        <taxon>Fungi</taxon>
        <taxon>Dikarya</taxon>
        <taxon>Ascomycota</taxon>
        <taxon>Pezizomycotina</taxon>
        <taxon>Sordariomycetes</taxon>
        <taxon>Xylariomycetidae</taxon>
        <taxon>Xylariales</taxon>
        <taxon>Microdochiaceae</taxon>
        <taxon>Microdochium</taxon>
    </lineage>
</organism>
<keyword evidence="6" id="KW-0472">Membrane</keyword>
<comment type="similarity">
    <text evidence="2">Belongs to the SLC35F solute transporter family.</text>
</comment>
<dbReference type="AlphaFoldDB" id="A0A136J7S1"/>
<feature type="region of interest" description="Disordered" evidence="7">
    <location>
        <begin position="433"/>
        <end position="468"/>
    </location>
</feature>
<dbReference type="Pfam" id="PF13127">
    <property type="entry name" value="DUF3955"/>
    <property type="match status" value="1"/>
</dbReference>
<protein>
    <recommendedName>
        <fullName evidence="8">DUF3955 domain-containing protein</fullName>
    </recommendedName>
</protein>
<dbReference type="PANTHER" id="PTHR23051">
    <property type="entry name" value="SOLUTE CARRIER FAMILY 35, MEMBER F5"/>
    <property type="match status" value="1"/>
</dbReference>
<keyword evidence="10" id="KW-1185">Reference proteome</keyword>
<dbReference type="PANTHER" id="PTHR23051:SF0">
    <property type="entry name" value="SOLUTE CARRIER FAMILY 35 MEMBER F5"/>
    <property type="match status" value="1"/>
</dbReference>
<evidence type="ECO:0000256" key="5">
    <source>
        <dbReference type="ARBA" id="ARBA00022989"/>
    </source>
</evidence>
<dbReference type="InterPro" id="IPR025016">
    <property type="entry name" value="DUF3955"/>
</dbReference>
<keyword evidence="3" id="KW-0813">Transport</keyword>
<dbReference type="SUPFAM" id="SSF103481">
    <property type="entry name" value="Multidrug resistance efflux transporter EmrE"/>
    <property type="match status" value="1"/>
</dbReference>
<dbReference type="OrthoDB" id="1436450at2759"/>
<dbReference type="InterPro" id="IPR037185">
    <property type="entry name" value="EmrE-like"/>
</dbReference>
<dbReference type="FunCoup" id="A0A136J7S1">
    <property type="interactions" value="514"/>
</dbReference>
<dbReference type="EMBL" id="KQ964248">
    <property type="protein sequence ID" value="KXJ93086.1"/>
    <property type="molecule type" value="Genomic_DNA"/>
</dbReference>
<evidence type="ECO:0000256" key="4">
    <source>
        <dbReference type="ARBA" id="ARBA00022692"/>
    </source>
</evidence>
<dbReference type="Proteomes" id="UP000070501">
    <property type="component" value="Unassembled WGS sequence"/>
</dbReference>
<dbReference type="GO" id="GO:0022857">
    <property type="term" value="F:transmembrane transporter activity"/>
    <property type="evidence" value="ECO:0007669"/>
    <property type="project" value="InterPro"/>
</dbReference>
<reference evidence="10" key="1">
    <citation type="submission" date="2016-02" db="EMBL/GenBank/DDBJ databases">
        <title>Draft genome sequence of Microdochium bolleyi, a fungal endophyte of beachgrass.</title>
        <authorList>
            <consortium name="DOE Joint Genome Institute"/>
            <person name="David A.S."/>
            <person name="May G."/>
            <person name="Haridas S."/>
            <person name="Lim J."/>
            <person name="Wang M."/>
            <person name="Labutti K."/>
            <person name="Lipzen A."/>
            <person name="Barry K."/>
            <person name="Grigoriev I.V."/>
        </authorList>
    </citation>
    <scope>NUCLEOTIDE SEQUENCE [LARGE SCALE GENOMIC DNA]</scope>
    <source>
        <strain evidence="10">J235TASD1</strain>
    </source>
</reference>
<evidence type="ECO:0000256" key="1">
    <source>
        <dbReference type="ARBA" id="ARBA00004141"/>
    </source>
</evidence>
<evidence type="ECO:0000256" key="3">
    <source>
        <dbReference type="ARBA" id="ARBA00022448"/>
    </source>
</evidence>
<comment type="subcellular location">
    <subcellularLocation>
        <location evidence="1">Membrane</location>
        <topology evidence="1">Multi-pass membrane protein</topology>
    </subcellularLocation>
</comment>
<gene>
    <name evidence="9" type="ORF">Micbo1qcDRAFT_194369</name>
</gene>
<sequence length="468" mass="51298">MEHQTATPPAQAGSRPGRRLSELSTYSADVAASFNSGFSSLSMKHFGMGRLGRRALGLFCLMVTVCLWTVSNFLASSIFSNSVFNKPFFVVYINSSIFAMSLIPITIRYILRNGGFGQTRSLALKAWTERHQRVEHSKILSEEEEGFMADDQLLADDEVSLEGFETGSRRLDRRQSEDDKLTLYETAWLSLEFSVLWVLANYFASACLEYTSVASSTILTSTSSIWTLIFCALLKIESFSIRKLLAVLGSLAGVVLISSIDLSGKDNDDGRGDFPHKSQREIAIGDAMAFISALVYGVYVVVMKIRIGNESRVHMPVFFGLVGAIIVSFLWPMFFILHATGIEPFEFPPAAHVWAVIIFNSLASFVADMSWAYAMLLTTPLVVTVGLSLTIPLSLVGEMIQYGQSSSFLYWVGAVIVVLSFIFVNHESHDEAAAAGSNATAANKGTEEDTDDAELQSAQGSNQVPRVP</sequence>
<proteinExistence type="inferred from homology"/>
<name>A0A136J7S1_9PEZI</name>
<dbReference type="Pfam" id="PF06027">
    <property type="entry name" value="SLC35F"/>
    <property type="match status" value="1"/>
</dbReference>
<feature type="compositionally biased region" description="Polar residues" evidence="7">
    <location>
        <begin position="456"/>
        <end position="468"/>
    </location>
</feature>
<evidence type="ECO:0000259" key="8">
    <source>
        <dbReference type="Pfam" id="PF13127"/>
    </source>
</evidence>
<evidence type="ECO:0000256" key="2">
    <source>
        <dbReference type="ARBA" id="ARBA00007863"/>
    </source>
</evidence>
<keyword evidence="5" id="KW-1133">Transmembrane helix</keyword>
<evidence type="ECO:0000256" key="7">
    <source>
        <dbReference type="SAM" id="MobiDB-lite"/>
    </source>
</evidence>
<accession>A0A136J7S1</accession>
<feature type="compositionally biased region" description="Low complexity" evidence="7">
    <location>
        <begin position="433"/>
        <end position="444"/>
    </location>
</feature>
<dbReference type="InterPro" id="IPR009262">
    <property type="entry name" value="SLC35_F1/F2/F6"/>
</dbReference>
<feature type="domain" description="DUF3955" evidence="8">
    <location>
        <begin position="56"/>
        <end position="110"/>
    </location>
</feature>
<evidence type="ECO:0000313" key="9">
    <source>
        <dbReference type="EMBL" id="KXJ93086.1"/>
    </source>
</evidence>
<dbReference type="InParanoid" id="A0A136J7S1"/>
<evidence type="ECO:0000313" key="10">
    <source>
        <dbReference type="Proteomes" id="UP000070501"/>
    </source>
</evidence>
<keyword evidence="4" id="KW-0812">Transmembrane</keyword>
<dbReference type="GO" id="GO:0000329">
    <property type="term" value="C:fungal-type vacuole membrane"/>
    <property type="evidence" value="ECO:0007669"/>
    <property type="project" value="TreeGrafter"/>
</dbReference>